<evidence type="ECO:0000259" key="11">
    <source>
        <dbReference type="Pfam" id="PF05698"/>
    </source>
</evidence>
<dbReference type="PANTHER" id="PTHR30560:SF3">
    <property type="entry name" value="TRIGGER FACTOR-LIKE PROTEIN TIG, CHLOROPLASTIC"/>
    <property type="match status" value="1"/>
</dbReference>
<keyword evidence="7 9" id="KW-0413">Isomerase</keyword>
<comment type="function">
    <text evidence="9">Involved in protein export. Acts as a chaperone by maintaining the newly synthesized protein in an open conformation. Functions as a peptidyl-prolyl cis-trans isomerase.</text>
</comment>
<dbReference type="PANTHER" id="PTHR30560">
    <property type="entry name" value="TRIGGER FACTOR CHAPERONE AND PEPTIDYL-PROLYL CIS/TRANS ISOMERASE"/>
    <property type="match status" value="1"/>
</dbReference>
<evidence type="ECO:0000256" key="8">
    <source>
        <dbReference type="ARBA" id="ARBA00029986"/>
    </source>
</evidence>
<evidence type="ECO:0000256" key="4">
    <source>
        <dbReference type="ARBA" id="ARBA00016902"/>
    </source>
</evidence>
<comment type="catalytic activity">
    <reaction evidence="1 9">
        <text>[protein]-peptidylproline (omega=180) = [protein]-peptidylproline (omega=0)</text>
        <dbReference type="Rhea" id="RHEA:16237"/>
        <dbReference type="Rhea" id="RHEA-COMP:10747"/>
        <dbReference type="Rhea" id="RHEA-COMP:10748"/>
        <dbReference type="ChEBI" id="CHEBI:83833"/>
        <dbReference type="ChEBI" id="CHEBI:83834"/>
        <dbReference type="EC" id="5.2.1.8"/>
    </reaction>
</comment>
<keyword evidence="5 9" id="KW-0697">Rotamase</keyword>
<keyword evidence="9" id="KW-0132">Cell division</keyword>
<dbReference type="GO" id="GO:0044183">
    <property type="term" value="F:protein folding chaperone"/>
    <property type="evidence" value="ECO:0007669"/>
    <property type="project" value="TreeGrafter"/>
</dbReference>
<dbReference type="Proteomes" id="UP000238322">
    <property type="component" value="Unassembled WGS sequence"/>
</dbReference>
<dbReference type="RefSeq" id="WP_105331270.1">
    <property type="nucleotide sequence ID" value="NZ_PUHY01000012.1"/>
</dbReference>
<dbReference type="GO" id="GO:0015031">
    <property type="term" value="P:protein transport"/>
    <property type="evidence" value="ECO:0007669"/>
    <property type="project" value="UniProtKB-UniRule"/>
</dbReference>
<dbReference type="EC" id="5.2.1.8" evidence="3 9"/>
<evidence type="ECO:0000256" key="7">
    <source>
        <dbReference type="ARBA" id="ARBA00023235"/>
    </source>
</evidence>
<dbReference type="GO" id="GO:0043022">
    <property type="term" value="F:ribosome binding"/>
    <property type="evidence" value="ECO:0007669"/>
    <property type="project" value="TreeGrafter"/>
</dbReference>
<evidence type="ECO:0000256" key="9">
    <source>
        <dbReference type="HAMAP-Rule" id="MF_00303"/>
    </source>
</evidence>
<dbReference type="GO" id="GO:0003755">
    <property type="term" value="F:peptidyl-prolyl cis-trans isomerase activity"/>
    <property type="evidence" value="ECO:0007669"/>
    <property type="project" value="UniProtKB-UniRule"/>
</dbReference>
<dbReference type="NCBIfam" id="TIGR00115">
    <property type="entry name" value="tig"/>
    <property type="match status" value="1"/>
</dbReference>
<dbReference type="InterPro" id="IPR008881">
    <property type="entry name" value="Trigger_fac_ribosome-bd_bac"/>
</dbReference>
<evidence type="ECO:0000256" key="1">
    <source>
        <dbReference type="ARBA" id="ARBA00000971"/>
    </source>
</evidence>
<feature type="domain" description="Trigger factor C-terminal" evidence="11">
    <location>
        <begin position="292"/>
        <end position="444"/>
    </location>
</feature>
<dbReference type="InterPro" id="IPR027304">
    <property type="entry name" value="Trigger_fact/SurA_dom_sf"/>
</dbReference>
<comment type="similarity">
    <text evidence="2 9">Belongs to the FKBP-type PPIase family. Tig subfamily.</text>
</comment>
<dbReference type="GO" id="GO:0051083">
    <property type="term" value="P:'de novo' cotranslational protein folding"/>
    <property type="evidence" value="ECO:0007669"/>
    <property type="project" value="TreeGrafter"/>
</dbReference>
<dbReference type="OrthoDB" id="9767721at2"/>
<keyword evidence="9" id="KW-0963">Cytoplasm</keyword>
<dbReference type="PIRSF" id="PIRSF003095">
    <property type="entry name" value="Trigger_factor"/>
    <property type="match status" value="1"/>
</dbReference>
<dbReference type="GO" id="GO:0043335">
    <property type="term" value="P:protein unfolding"/>
    <property type="evidence" value="ECO:0007669"/>
    <property type="project" value="TreeGrafter"/>
</dbReference>
<evidence type="ECO:0000256" key="2">
    <source>
        <dbReference type="ARBA" id="ARBA00005464"/>
    </source>
</evidence>
<keyword evidence="6 9" id="KW-0143">Chaperone</keyword>
<dbReference type="Pfam" id="PF05697">
    <property type="entry name" value="Trigger_N"/>
    <property type="match status" value="1"/>
</dbReference>
<dbReference type="InterPro" id="IPR037041">
    <property type="entry name" value="Trigger_fac_C_sf"/>
</dbReference>
<sequence length="489" mass="55793">MNSPDIENAEGSVAEADAPKKLTLDVKVDAPSSCQRHVTVTVSREDIDRYFDVAIEDMVPNAAVPGFRKGFAPKKLVEKRFRAEVKDQVKGTLLMDSMTQATEEQSFSAISEPDFNYSVIELPDEGDLTFEFDIEVRPEFDLPKWKGLKLEKPTKSFEKEDIDKHLTQVLGRYASLAPYEGAAEKDDFLVCNLIFKHDGKKIEHAEEEQIRLREKLSFQDAKWEDFGKEMTGAKAGDKKTATLTISDEAANEQMRGKEVEMEIEVLEVKRMELPEMDEAFLKQIGGFESEGDLRDYVKSDMERQLAYYQQQRLRQQITEELTKDADWDLPPELLKRQARRELERATLELRSAGFGEDDIRAHENELRQNSMASTRKALKEHFILERIAEEEKIEESQQDYDMEVMQIAMQRGESPRRVRAQLEKGGMMDVLRNQIIERKVIDLINSEATHTETDADLQQGNTAAVNILICGEGEEAAPATEKEEASDAE</sequence>
<comment type="domain">
    <text evidence="9">Consists of 3 domains; the N-terminus binds the ribosome, the middle domain has PPIase activity, while the C-terminus has intrinsic chaperone activity on its own.</text>
</comment>
<dbReference type="Gene3D" id="3.30.70.1050">
    <property type="entry name" value="Trigger factor ribosome-binding domain"/>
    <property type="match status" value="1"/>
</dbReference>
<reference evidence="12 13" key="1">
    <citation type="submission" date="2018-02" db="EMBL/GenBank/DDBJ databases">
        <title>Comparative genomes isolates from brazilian mangrove.</title>
        <authorList>
            <person name="Araujo J.E."/>
            <person name="Taketani R.G."/>
            <person name="Silva M.C.P."/>
            <person name="Loureco M.V."/>
            <person name="Andreote F.D."/>
        </authorList>
    </citation>
    <scope>NUCLEOTIDE SEQUENCE [LARGE SCALE GENOMIC DNA]</scope>
    <source>
        <strain evidence="12 13">Hex-1 MGV</strain>
    </source>
</reference>
<dbReference type="InterPro" id="IPR036611">
    <property type="entry name" value="Trigger_fac_ribosome-bd_sf"/>
</dbReference>
<evidence type="ECO:0000256" key="6">
    <source>
        <dbReference type="ARBA" id="ARBA00023186"/>
    </source>
</evidence>
<evidence type="ECO:0000256" key="5">
    <source>
        <dbReference type="ARBA" id="ARBA00023110"/>
    </source>
</evidence>
<evidence type="ECO:0000256" key="3">
    <source>
        <dbReference type="ARBA" id="ARBA00013194"/>
    </source>
</evidence>
<dbReference type="GO" id="GO:0051301">
    <property type="term" value="P:cell division"/>
    <property type="evidence" value="ECO:0007669"/>
    <property type="project" value="UniProtKB-KW"/>
</dbReference>
<dbReference type="SUPFAM" id="SSF54534">
    <property type="entry name" value="FKBP-like"/>
    <property type="match status" value="1"/>
</dbReference>
<name>A0A2S8FJB0_9BACT</name>
<accession>A0A2S8FJB0</accession>
<dbReference type="Gene3D" id="1.10.3120.10">
    <property type="entry name" value="Trigger factor, C-terminal domain"/>
    <property type="match status" value="1"/>
</dbReference>
<dbReference type="GO" id="GO:0005737">
    <property type="term" value="C:cytoplasm"/>
    <property type="evidence" value="ECO:0007669"/>
    <property type="project" value="UniProtKB-SubCell"/>
</dbReference>
<dbReference type="Pfam" id="PF05698">
    <property type="entry name" value="Trigger_C"/>
    <property type="match status" value="1"/>
</dbReference>
<evidence type="ECO:0000313" key="12">
    <source>
        <dbReference type="EMBL" id="PQO32258.1"/>
    </source>
</evidence>
<evidence type="ECO:0000259" key="10">
    <source>
        <dbReference type="Pfam" id="PF05697"/>
    </source>
</evidence>
<dbReference type="HAMAP" id="MF_00303">
    <property type="entry name" value="Trigger_factor_Tig"/>
    <property type="match status" value="1"/>
</dbReference>
<comment type="subcellular location">
    <subcellularLocation>
        <location evidence="9">Cytoplasm</location>
    </subcellularLocation>
    <text evidence="9">About half TF is bound to the ribosome near the polypeptide exit tunnel while the other half is free in the cytoplasm.</text>
</comment>
<evidence type="ECO:0000313" key="13">
    <source>
        <dbReference type="Proteomes" id="UP000238322"/>
    </source>
</evidence>
<dbReference type="Gene3D" id="3.10.50.40">
    <property type="match status" value="1"/>
</dbReference>
<dbReference type="EMBL" id="PUHY01000012">
    <property type="protein sequence ID" value="PQO32258.1"/>
    <property type="molecule type" value="Genomic_DNA"/>
</dbReference>
<keyword evidence="9" id="KW-0131">Cell cycle</keyword>
<dbReference type="SUPFAM" id="SSF102735">
    <property type="entry name" value="Trigger factor ribosome-binding domain"/>
    <property type="match status" value="1"/>
</dbReference>
<organism evidence="12 13">
    <name type="scientific">Blastopirellula marina</name>
    <dbReference type="NCBI Taxonomy" id="124"/>
    <lineage>
        <taxon>Bacteria</taxon>
        <taxon>Pseudomonadati</taxon>
        <taxon>Planctomycetota</taxon>
        <taxon>Planctomycetia</taxon>
        <taxon>Pirellulales</taxon>
        <taxon>Pirellulaceae</taxon>
        <taxon>Blastopirellula</taxon>
    </lineage>
</organism>
<dbReference type="InterPro" id="IPR046357">
    <property type="entry name" value="PPIase_dom_sf"/>
</dbReference>
<dbReference type="AlphaFoldDB" id="A0A2S8FJB0"/>
<feature type="domain" description="Trigger factor ribosome-binding bacterial" evidence="10">
    <location>
        <begin position="26"/>
        <end position="168"/>
    </location>
</feature>
<dbReference type="SUPFAM" id="SSF109998">
    <property type="entry name" value="Triger factor/SurA peptide-binding domain-like"/>
    <property type="match status" value="1"/>
</dbReference>
<dbReference type="InterPro" id="IPR008880">
    <property type="entry name" value="Trigger_fac_C"/>
</dbReference>
<protein>
    <recommendedName>
        <fullName evidence="4 9">Trigger factor</fullName>
        <shortName evidence="9">TF</shortName>
        <ecNumber evidence="3 9">5.2.1.8</ecNumber>
    </recommendedName>
    <alternativeName>
        <fullName evidence="8 9">PPIase</fullName>
    </alternativeName>
</protein>
<proteinExistence type="inferred from homology"/>
<dbReference type="InterPro" id="IPR005215">
    <property type="entry name" value="Trig_fac"/>
</dbReference>
<gene>
    <name evidence="9 12" type="primary">tig</name>
    <name evidence="12" type="ORF">C5Y83_18690</name>
</gene>
<comment type="caution">
    <text evidence="12">The sequence shown here is derived from an EMBL/GenBank/DDBJ whole genome shotgun (WGS) entry which is preliminary data.</text>
</comment>